<feature type="domain" description="Bro-N" evidence="2">
    <location>
        <begin position="7"/>
        <end position="119"/>
    </location>
</feature>
<evidence type="ECO:0000259" key="2">
    <source>
        <dbReference type="PROSITE" id="PS51750"/>
    </source>
</evidence>
<evidence type="ECO:0000256" key="1">
    <source>
        <dbReference type="SAM" id="MobiDB-lite"/>
    </source>
</evidence>
<gene>
    <name evidence="3" type="ORF">UV05_C0011G0003</name>
</gene>
<sequence>MSEEIVSTKIALFKGKRIRKTIYQKEWWFVINDVIEALTDSVQPEGYIKDMRRRDPELSKGWVQIATPLSVPTEGGPQKMNCANTEGIFRIVQSIPSPKAEPFKRWLAKVGYERIQEIEDPELATKRTRILYKLKGYSDDWIEKRMRGIAIREELTDEWQKRGAQEQRDYKILTAEISKASFGITPSQYRRLKKLKRENLRDHMDDLELIFTMLGERATTEIHRTENSQGVPKLKTDAKAGGDIAGGARKNLEKRLGRSIVSKENYLKKPQKKQSLRS</sequence>
<organism evidence="3 4">
    <name type="scientific">candidate division CPR1 bacterium GW2011_GWA2_42_17</name>
    <dbReference type="NCBI Taxonomy" id="1618341"/>
    <lineage>
        <taxon>Bacteria</taxon>
        <taxon>candidate division CPR1</taxon>
    </lineage>
</organism>
<dbReference type="Pfam" id="PF02498">
    <property type="entry name" value="Bro-N"/>
    <property type="match status" value="1"/>
</dbReference>
<dbReference type="InterPro" id="IPR003497">
    <property type="entry name" value="BRO_N_domain"/>
</dbReference>
<feature type="region of interest" description="Disordered" evidence="1">
    <location>
        <begin position="224"/>
        <end position="249"/>
    </location>
</feature>
<name>A0A0G0Z606_9BACT</name>
<evidence type="ECO:0000313" key="4">
    <source>
        <dbReference type="Proteomes" id="UP000034875"/>
    </source>
</evidence>
<reference evidence="3 4" key="1">
    <citation type="journal article" date="2015" name="Nature">
        <title>rRNA introns, odd ribosomes, and small enigmatic genomes across a large radiation of phyla.</title>
        <authorList>
            <person name="Brown C.T."/>
            <person name="Hug L.A."/>
            <person name="Thomas B.C."/>
            <person name="Sharon I."/>
            <person name="Castelle C.J."/>
            <person name="Singh A."/>
            <person name="Wilkins M.J."/>
            <person name="Williams K.H."/>
            <person name="Banfield J.F."/>
        </authorList>
    </citation>
    <scope>NUCLEOTIDE SEQUENCE [LARGE SCALE GENOMIC DNA]</scope>
</reference>
<accession>A0A0G0Z606</accession>
<evidence type="ECO:0000313" key="3">
    <source>
        <dbReference type="EMBL" id="KKS44112.1"/>
    </source>
</evidence>
<dbReference type="Proteomes" id="UP000034875">
    <property type="component" value="Unassembled WGS sequence"/>
</dbReference>
<dbReference type="PROSITE" id="PS51750">
    <property type="entry name" value="BRO_N"/>
    <property type="match status" value="1"/>
</dbReference>
<dbReference type="PATRIC" id="fig|1618341.3.peg.216"/>
<dbReference type="EMBL" id="LCCZ01000011">
    <property type="protein sequence ID" value="KKS44112.1"/>
    <property type="molecule type" value="Genomic_DNA"/>
</dbReference>
<comment type="caution">
    <text evidence="3">The sequence shown here is derived from an EMBL/GenBank/DDBJ whole genome shotgun (WGS) entry which is preliminary data.</text>
</comment>
<protein>
    <submittedName>
        <fullName evidence="3">Prophage antirepressor</fullName>
    </submittedName>
</protein>
<proteinExistence type="predicted"/>
<dbReference type="SMART" id="SM01040">
    <property type="entry name" value="Bro-N"/>
    <property type="match status" value="1"/>
</dbReference>
<dbReference type="AlphaFoldDB" id="A0A0G0Z606"/>